<evidence type="ECO:0000256" key="6">
    <source>
        <dbReference type="PIRNR" id="PIRNR002854"/>
    </source>
</evidence>
<keyword evidence="3" id="KW-0472">Membrane</keyword>
<evidence type="ECO:0000256" key="2">
    <source>
        <dbReference type="ARBA" id="ARBA00022729"/>
    </source>
</evidence>
<feature type="signal peptide" evidence="8">
    <location>
        <begin position="1"/>
        <end position="18"/>
    </location>
</feature>
<dbReference type="RefSeq" id="WP_123781222.1">
    <property type="nucleotide sequence ID" value="NZ_RKMG01000038.1"/>
</dbReference>
<reference evidence="9 10" key="1">
    <citation type="submission" date="2018-11" db="EMBL/GenBank/DDBJ databases">
        <title>Aerococcus sp. SJQ22, whole genome shotgun sequence.</title>
        <authorList>
            <person name="Sun L."/>
            <person name="Gao X."/>
            <person name="Chen W."/>
            <person name="Huang K."/>
        </authorList>
    </citation>
    <scope>NUCLEOTIDE SEQUENCE [LARGE SCALE GENOMIC DNA]</scope>
    <source>
        <strain evidence="9 10">SJQ22</strain>
    </source>
</reference>
<comment type="similarity">
    <text evidence="6">Belongs to the nlpA lipoprotein family.</text>
</comment>
<gene>
    <name evidence="9" type="ORF">EF384_08790</name>
</gene>
<keyword evidence="4" id="KW-0564">Palmitate</keyword>
<proteinExistence type="inferred from homology"/>
<dbReference type="PANTHER" id="PTHR30429">
    <property type="entry name" value="D-METHIONINE-BINDING LIPOPROTEIN METQ"/>
    <property type="match status" value="1"/>
</dbReference>
<evidence type="ECO:0000313" key="10">
    <source>
        <dbReference type="Proteomes" id="UP000273977"/>
    </source>
</evidence>
<evidence type="ECO:0000313" key="9">
    <source>
        <dbReference type="EMBL" id="RPA56780.1"/>
    </source>
</evidence>
<dbReference type="OrthoDB" id="9812878at2"/>
<dbReference type="AlphaFoldDB" id="A0A3N4GDT9"/>
<dbReference type="Pfam" id="PF03180">
    <property type="entry name" value="Lipoprotein_9"/>
    <property type="match status" value="1"/>
</dbReference>
<comment type="subcellular location">
    <subcellularLocation>
        <location evidence="1">Membrane</location>
        <topology evidence="1">Lipid-anchor</topology>
    </subcellularLocation>
</comment>
<dbReference type="PIRSF" id="PIRSF002854">
    <property type="entry name" value="MetQ"/>
    <property type="match status" value="1"/>
</dbReference>
<dbReference type="PROSITE" id="PS51257">
    <property type="entry name" value="PROKAR_LIPOPROTEIN"/>
    <property type="match status" value="1"/>
</dbReference>
<comment type="caution">
    <text evidence="9">The sequence shown here is derived from an EMBL/GenBank/DDBJ whole genome shotgun (WGS) entry which is preliminary data.</text>
</comment>
<protein>
    <recommendedName>
        <fullName evidence="6">Lipoprotein</fullName>
    </recommendedName>
</protein>
<dbReference type="SUPFAM" id="SSF53850">
    <property type="entry name" value="Periplasmic binding protein-like II"/>
    <property type="match status" value="1"/>
</dbReference>
<dbReference type="EMBL" id="RKMG01000038">
    <property type="protein sequence ID" value="RPA56780.1"/>
    <property type="molecule type" value="Genomic_DNA"/>
</dbReference>
<evidence type="ECO:0000256" key="3">
    <source>
        <dbReference type="ARBA" id="ARBA00023136"/>
    </source>
</evidence>
<evidence type="ECO:0000256" key="8">
    <source>
        <dbReference type="SAM" id="SignalP"/>
    </source>
</evidence>
<evidence type="ECO:0000256" key="7">
    <source>
        <dbReference type="PIRSR" id="PIRSR002854-1"/>
    </source>
</evidence>
<dbReference type="Proteomes" id="UP000273977">
    <property type="component" value="Unassembled WGS sequence"/>
</dbReference>
<keyword evidence="2 8" id="KW-0732">Signal</keyword>
<keyword evidence="5 6" id="KW-0449">Lipoprotein</keyword>
<dbReference type="Gene3D" id="3.40.190.10">
    <property type="entry name" value="Periplasmic binding protein-like II"/>
    <property type="match status" value="2"/>
</dbReference>
<evidence type="ECO:0000256" key="5">
    <source>
        <dbReference type="ARBA" id="ARBA00023288"/>
    </source>
</evidence>
<organism evidence="9 10">
    <name type="scientific">Aerococcus agrisoli</name>
    <dbReference type="NCBI Taxonomy" id="2487350"/>
    <lineage>
        <taxon>Bacteria</taxon>
        <taxon>Bacillati</taxon>
        <taxon>Bacillota</taxon>
        <taxon>Bacilli</taxon>
        <taxon>Lactobacillales</taxon>
        <taxon>Aerococcaceae</taxon>
        <taxon>Aerococcus</taxon>
    </lineage>
</organism>
<evidence type="ECO:0000256" key="4">
    <source>
        <dbReference type="ARBA" id="ARBA00023139"/>
    </source>
</evidence>
<dbReference type="InterPro" id="IPR004872">
    <property type="entry name" value="Lipoprotein_NlpA"/>
</dbReference>
<evidence type="ECO:0000256" key="1">
    <source>
        <dbReference type="ARBA" id="ARBA00004635"/>
    </source>
</evidence>
<keyword evidence="10" id="KW-1185">Reference proteome</keyword>
<name>A0A3N4GDT9_9LACT</name>
<dbReference type="GO" id="GO:0016020">
    <property type="term" value="C:membrane"/>
    <property type="evidence" value="ECO:0007669"/>
    <property type="project" value="UniProtKB-SubCell"/>
</dbReference>
<dbReference type="PANTHER" id="PTHR30429:SF1">
    <property type="entry name" value="D-METHIONINE-BINDING LIPOPROTEIN METQ-RELATED"/>
    <property type="match status" value="1"/>
</dbReference>
<accession>A0A3N4GDT9</accession>
<sequence>MKKFKALATLGLASIALAACGAQTNETVKVGVVGDTATQIWENVAERAADEGITVEVVTFSDYTQPNRALQDGELDLNAFQHTAFLADYVAENDSDLVPIGYTFISPMGMYATEDITDVESIPDGASVAIPNDPTNGGRALLLLEAAGLIEIDDAASYTPTVDDITANDKNLTIDELDAAQVPRALGDDDLVIANTNYAVDAGFVPREDAIYIDTDHMDKVNDVYKNTIVAKAENADSETFQKVVELYQSDETKDLIAEFSAGTDMPIWAEGDDPQADFQTIVGE</sequence>
<feature type="lipid moiety-binding region" description="S-diacylglycerol cysteine" evidence="7">
    <location>
        <position position="20"/>
    </location>
</feature>
<feature type="chain" id="PRO_5038829982" description="Lipoprotein" evidence="8">
    <location>
        <begin position="19"/>
        <end position="285"/>
    </location>
</feature>